<name>A0AC59ZGZ3_RANTA</name>
<reference evidence="1" key="2">
    <citation type="submission" date="2025-03" db="EMBL/GenBank/DDBJ databases">
        <authorList>
            <consortium name="ELIXIR-Norway"/>
            <consortium name="Elixir Norway"/>
        </authorList>
    </citation>
    <scope>NUCLEOTIDE SEQUENCE</scope>
</reference>
<dbReference type="Proteomes" id="UP001162501">
    <property type="component" value="Chromosome 3"/>
</dbReference>
<gene>
    <name evidence="1" type="ORF">MRATA1EN22A_LOCUS18417</name>
</gene>
<protein>
    <submittedName>
        <fullName evidence="1">Uncharacterized protein</fullName>
    </submittedName>
</protein>
<organism evidence="1 2">
    <name type="scientific">Rangifer tarandus platyrhynchus</name>
    <name type="common">Svalbard reindeer</name>
    <dbReference type="NCBI Taxonomy" id="3082113"/>
    <lineage>
        <taxon>Eukaryota</taxon>
        <taxon>Metazoa</taxon>
        <taxon>Chordata</taxon>
        <taxon>Craniata</taxon>
        <taxon>Vertebrata</taxon>
        <taxon>Euteleostomi</taxon>
        <taxon>Mammalia</taxon>
        <taxon>Eutheria</taxon>
        <taxon>Laurasiatheria</taxon>
        <taxon>Artiodactyla</taxon>
        <taxon>Ruminantia</taxon>
        <taxon>Pecora</taxon>
        <taxon>Cervidae</taxon>
        <taxon>Odocoileinae</taxon>
        <taxon>Rangifer</taxon>
    </lineage>
</organism>
<sequence>MDCSPPVSSVHGDSPGENTSGLLCPPPGDHPTPGIKPRPPTLQANSLLSEPPGKPKNTGVGSLSLLQGIFPTQESNQGLLHCRRILYQLSYQGSPSGIVCGFPNLQDVRFGICSEVGLGSSLPLQMTSGVALGKSLHCL</sequence>
<reference evidence="1" key="1">
    <citation type="submission" date="2023-05" db="EMBL/GenBank/DDBJ databases">
        <authorList>
            <consortium name="ELIXIR-Norway"/>
        </authorList>
    </citation>
    <scope>NUCLEOTIDE SEQUENCE</scope>
</reference>
<accession>A0AC59ZGZ3</accession>
<dbReference type="EMBL" id="OX596087">
    <property type="protein sequence ID" value="CAN0424833.1"/>
    <property type="molecule type" value="Genomic_DNA"/>
</dbReference>
<evidence type="ECO:0000313" key="2">
    <source>
        <dbReference type="Proteomes" id="UP001162501"/>
    </source>
</evidence>
<proteinExistence type="predicted"/>
<evidence type="ECO:0000313" key="1">
    <source>
        <dbReference type="EMBL" id="CAN0424833.1"/>
    </source>
</evidence>